<name>A0A942E901_9HYPH</name>
<evidence type="ECO:0000256" key="3">
    <source>
        <dbReference type="ARBA" id="ARBA00029596"/>
    </source>
</evidence>
<dbReference type="SUPFAM" id="SSF89562">
    <property type="entry name" value="RraA-like"/>
    <property type="match status" value="1"/>
</dbReference>
<evidence type="ECO:0000313" key="7">
    <source>
        <dbReference type="Proteomes" id="UP000678281"/>
    </source>
</evidence>
<dbReference type="PANTHER" id="PTHR33254">
    <property type="entry name" value="4-HYDROXY-4-METHYL-2-OXOGLUTARATE ALDOLASE 3-RELATED"/>
    <property type="match status" value="1"/>
</dbReference>
<proteinExistence type="predicted"/>
<dbReference type="InterPro" id="IPR036704">
    <property type="entry name" value="RraA/RraA-like_sf"/>
</dbReference>
<keyword evidence="7" id="KW-1185">Reference proteome</keyword>
<dbReference type="InterPro" id="IPR005493">
    <property type="entry name" value="RraA/RraA-like"/>
</dbReference>
<feature type="binding site" evidence="5">
    <location>
        <position position="140"/>
    </location>
    <ligand>
        <name>Mg(2+)</name>
        <dbReference type="ChEBI" id="CHEBI:18420"/>
    </ligand>
</feature>
<dbReference type="PANTHER" id="PTHR33254:SF4">
    <property type="entry name" value="4-HYDROXY-4-METHYL-2-OXOGLUTARATE ALDOLASE 3-RELATED"/>
    <property type="match status" value="1"/>
</dbReference>
<dbReference type="Pfam" id="PF03737">
    <property type="entry name" value="RraA-like"/>
    <property type="match status" value="1"/>
</dbReference>
<comment type="caution">
    <text evidence="6">The sequence shown here is derived from an EMBL/GenBank/DDBJ whole genome shotgun (WGS) entry which is preliminary data.</text>
</comment>
<accession>A0A942E901</accession>
<dbReference type="GO" id="GO:0046872">
    <property type="term" value="F:metal ion binding"/>
    <property type="evidence" value="ECO:0007669"/>
    <property type="project" value="UniProtKB-KW"/>
</dbReference>
<keyword evidence="5" id="KW-0460">Magnesium</keyword>
<comment type="cofactor">
    <cofactor evidence="5">
        <name>Mg(2+)</name>
        <dbReference type="ChEBI" id="CHEBI:18420"/>
    </cofactor>
</comment>
<feature type="binding site" evidence="5">
    <location>
        <position position="139"/>
    </location>
    <ligand>
        <name>substrate</name>
    </ligand>
</feature>
<organism evidence="6 7">
    <name type="scientific">Devosia litorisediminis</name>
    <dbReference type="NCBI Taxonomy" id="2829817"/>
    <lineage>
        <taxon>Bacteria</taxon>
        <taxon>Pseudomonadati</taxon>
        <taxon>Pseudomonadota</taxon>
        <taxon>Alphaproteobacteria</taxon>
        <taxon>Hyphomicrobiales</taxon>
        <taxon>Devosiaceae</taxon>
        <taxon>Devosia</taxon>
    </lineage>
</organism>
<evidence type="ECO:0000256" key="1">
    <source>
        <dbReference type="ARBA" id="ARBA00001968"/>
    </source>
</evidence>
<feature type="binding site" evidence="5">
    <location>
        <begin position="117"/>
        <end position="120"/>
    </location>
    <ligand>
        <name>substrate</name>
    </ligand>
</feature>
<keyword evidence="5" id="KW-0479">Metal-binding</keyword>
<dbReference type="EMBL" id="JAGXTP010000002">
    <property type="protein sequence ID" value="MBS3849776.1"/>
    <property type="molecule type" value="Genomic_DNA"/>
</dbReference>
<sequence length="249" mass="26402">MSRTWCRHPQGSNSNSDGEFPVIGFRILPRLRKVDQRWIDAFSGLPVATVSDAMSRMFAGGCGLRPLHKSGQLCGAALTVRTRPGDNLVLHKALDMAEPGDVIVVDGGGDVTNALIGELMIAHAKKRGVVGIVIHGAVRDSQAIAEDTFPVFAQGITHRGPYKDGPGEINVPVSIGGMVVSPGDLVVGDADGVVSVSVDDVEAIHLATSAKYQAELAQMERIQAGQNDRSWVDVALRERGCSIESDTGR</sequence>
<gene>
    <name evidence="6" type="ORF">KD146_13815</name>
</gene>
<dbReference type="AlphaFoldDB" id="A0A942E901"/>
<comment type="cofactor">
    <cofactor evidence="1">
        <name>a divalent metal cation</name>
        <dbReference type="ChEBI" id="CHEBI:60240"/>
    </cofactor>
</comment>
<dbReference type="NCBIfam" id="NF004850">
    <property type="entry name" value="PRK06201.1"/>
    <property type="match status" value="1"/>
</dbReference>
<reference evidence="6" key="1">
    <citation type="submission" date="2021-04" db="EMBL/GenBank/DDBJ databases">
        <title>Devosia litorisediminis sp. nov., isolated from a sand dune.</title>
        <authorList>
            <person name="Park S."/>
            <person name="Yoon J.-H."/>
        </authorList>
    </citation>
    <scope>NUCLEOTIDE SEQUENCE</scope>
    <source>
        <strain evidence="6">BSSL-BM10</strain>
    </source>
</reference>
<protein>
    <recommendedName>
        <fullName evidence="2">Putative 4-hydroxy-4-methyl-2-oxoglutarate aldolase</fullName>
    </recommendedName>
    <alternativeName>
        <fullName evidence="3">Regulator of ribonuclease activity homolog</fullName>
    </alternativeName>
    <alternativeName>
        <fullName evidence="4">RraA-like protein</fullName>
    </alternativeName>
</protein>
<dbReference type="CDD" id="cd16841">
    <property type="entry name" value="RraA_family"/>
    <property type="match status" value="1"/>
</dbReference>
<dbReference type="Proteomes" id="UP000678281">
    <property type="component" value="Unassembled WGS sequence"/>
</dbReference>
<evidence type="ECO:0000256" key="4">
    <source>
        <dbReference type="ARBA" id="ARBA00030169"/>
    </source>
</evidence>
<evidence type="ECO:0000313" key="6">
    <source>
        <dbReference type="EMBL" id="MBS3849776.1"/>
    </source>
</evidence>
<evidence type="ECO:0000256" key="2">
    <source>
        <dbReference type="ARBA" id="ARBA00016549"/>
    </source>
</evidence>
<evidence type="ECO:0000256" key="5">
    <source>
        <dbReference type="PIRSR" id="PIRSR605493-1"/>
    </source>
</evidence>
<dbReference type="Gene3D" id="3.50.30.40">
    <property type="entry name" value="Ribonuclease E inhibitor RraA/RraA-like"/>
    <property type="match status" value="1"/>
</dbReference>